<dbReference type="GO" id="GO:0008168">
    <property type="term" value="F:methyltransferase activity"/>
    <property type="evidence" value="ECO:0007669"/>
    <property type="project" value="UniProtKB-KW"/>
</dbReference>
<evidence type="ECO:0000256" key="2">
    <source>
        <dbReference type="ARBA" id="ARBA00022679"/>
    </source>
</evidence>
<dbReference type="EMBL" id="JAGTXO010000008">
    <property type="protein sequence ID" value="KAG8466188.1"/>
    <property type="molecule type" value="Genomic_DNA"/>
</dbReference>
<dbReference type="OrthoDB" id="186626at2759"/>
<sequence length="239" mass="26539">MAMLVLVASVRGLSGPVTRFEGRRFVPYDERSPRSALSSELVDMLNAKKRTNMNWRGVPMLKSPFDACILIELLRELHPATVIELGALAGGSALFIADQLKALSISPSHVYSIDNSVERLHPNALRAQLTHNLSFVPADARDLGAILTDEFMAQLPHPILVLEDAHVNVVGVLQWFDRHLHAGDYVIIEDTVDTQKANAVSHFLSLQPTGKYAVDAHLCDYFGPNACWCPNSFLRRMRD</sequence>
<dbReference type="AlphaFoldDB" id="A0A8J5XFK3"/>
<evidence type="ECO:0000313" key="4">
    <source>
        <dbReference type="Proteomes" id="UP000751190"/>
    </source>
</evidence>
<organism evidence="3 4">
    <name type="scientific">Diacronema lutheri</name>
    <name type="common">Unicellular marine alga</name>
    <name type="synonym">Monochrysis lutheri</name>
    <dbReference type="NCBI Taxonomy" id="2081491"/>
    <lineage>
        <taxon>Eukaryota</taxon>
        <taxon>Haptista</taxon>
        <taxon>Haptophyta</taxon>
        <taxon>Pavlovophyceae</taxon>
        <taxon>Pavlovales</taxon>
        <taxon>Pavlovaceae</taxon>
        <taxon>Diacronema</taxon>
    </lineage>
</organism>
<evidence type="ECO:0000313" key="3">
    <source>
        <dbReference type="EMBL" id="KAG8466188.1"/>
    </source>
</evidence>
<proteinExistence type="predicted"/>
<dbReference type="GO" id="GO:0008610">
    <property type="term" value="P:lipid biosynthetic process"/>
    <property type="evidence" value="ECO:0007669"/>
    <property type="project" value="InterPro"/>
</dbReference>
<dbReference type="Gene3D" id="3.40.50.150">
    <property type="entry name" value="Vaccinia Virus protein VP39"/>
    <property type="match status" value="1"/>
</dbReference>
<reference evidence="3" key="1">
    <citation type="submission" date="2021-05" db="EMBL/GenBank/DDBJ databases">
        <title>The genome of the haptophyte Pavlova lutheri (Diacronema luteri, Pavlovales) - a model for lipid biosynthesis in eukaryotic algae.</title>
        <authorList>
            <person name="Hulatt C.J."/>
            <person name="Posewitz M.C."/>
        </authorList>
    </citation>
    <scope>NUCLEOTIDE SEQUENCE</scope>
    <source>
        <strain evidence="3">NIVA-4/92</strain>
    </source>
</reference>
<comment type="caution">
    <text evidence="3">The sequence shown here is derived from an EMBL/GenBank/DDBJ whole genome shotgun (WGS) entry which is preliminary data.</text>
</comment>
<dbReference type="PANTHER" id="PTHR40048:SF1">
    <property type="entry name" value="RHAMNOSYL O-METHYLTRANSFERASE"/>
    <property type="match status" value="1"/>
</dbReference>
<name>A0A8J5XFK3_DIALT</name>
<dbReference type="SUPFAM" id="SSF53335">
    <property type="entry name" value="S-adenosyl-L-methionine-dependent methyltransferases"/>
    <property type="match status" value="1"/>
</dbReference>
<dbReference type="InterPro" id="IPR029063">
    <property type="entry name" value="SAM-dependent_MTases_sf"/>
</dbReference>
<keyword evidence="1" id="KW-0489">Methyltransferase</keyword>
<protein>
    <recommendedName>
        <fullName evidence="5">Rhamnosyl O-methyltransferase</fullName>
    </recommendedName>
</protein>
<dbReference type="PANTHER" id="PTHR40048">
    <property type="entry name" value="RHAMNOSYL O-METHYLTRANSFERASE"/>
    <property type="match status" value="1"/>
</dbReference>
<evidence type="ECO:0000256" key="1">
    <source>
        <dbReference type="ARBA" id="ARBA00022603"/>
    </source>
</evidence>
<dbReference type="GO" id="GO:0005886">
    <property type="term" value="C:plasma membrane"/>
    <property type="evidence" value="ECO:0007669"/>
    <property type="project" value="TreeGrafter"/>
</dbReference>
<accession>A0A8J5XFK3</accession>
<dbReference type="InterPro" id="IPR007072">
    <property type="entry name" value="RNMT_CmcI"/>
</dbReference>
<keyword evidence="4" id="KW-1185">Reference proteome</keyword>
<dbReference type="GO" id="GO:0032259">
    <property type="term" value="P:methylation"/>
    <property type="evidence" value="ECO:0007669"/>
    <property type="project" value="UniProtKB-KW"/>
</dbReference>
<dbReference type="Proteomes" id="UP000751190">
    <property type="component" value="Unassembled WGS sequence"/>
</dbReference>
<gene>
    <name evidence="3" type="ORF">KFE25_001944</name>
</gene>
<keyword evidence="2" id="KW-0808">Transferase</keyword>
<dbReference type="Pfam" id="PF04989">
    <property type="entry name" value="RMNT_CmcI"/>
    <property type="match status" value="1"/>
</dbReference>
<evidence type="ECO:0008006" key="5">
    <source>
        <dbReference type="Google" id="ProtNLM"/>
    </source>
</evidence>